<organism evidence="1">
    <name type="scientific">Ixodes ricinus</name>
    <name type="common">Common tick</name>
    <name type="synonym">Acarus ricinus</name>
    <dbReference type="NCBI Taxonomy" id="34613"/>
    <lineage>
        <taxon>Eukaryota</taxon>
        <taxon>Metazoa</taxon>
        <taxon>Ecdysozoa</taxon>
        <taxon>Arthropoda</taxon>
        <taxon>Chelicerata</taxon>
        <taxon>Arachnida</taxon>
        <taxon>Acari</taxon>
        <taxon>Parasitiformes</taxon>
        <taxon>Ixodida</taxon>
        <taxon>Ixodoidea</taxon>
        <taxon>Ixodidae</taxon>
        <taxon>Ixodinae</taxon>
        <taxon>Ixodes</taxon>
    </lineage>
</organism>
<dbReference type="AlphaFoldDB" id="A0A6B0U579"/>
<name>A0A6B0U579_IXORI</name>
<evidence type="ECO:0000313" key="1">
    <source>
        <dbReference type="EMBL" id="MXU85501.1"/>
    </source>
</evidence>
<proteinExistence type="predicted"/>
<dbReference type="EMBL" id="GIFC01003418">
    <property type="protein sequence ID" value="MXU85501.1"/>
    <property type="molecule type" value="Transcribed_RNA"/>
</dbReference>
<accession>A0A6B0U579</accession>
<protein>
    <submittedName>
        <fullName evidence="1">Uncharacterized protein</fullName>
    </submittedName>
</protein>
<sequence length="86" mass="9948">MRRLCGVNRLFQWPALAADRRILDLPAAMQRRCVSTVDRNLRHPSNTLGRNITCHGKRHLQQKFRRHGRPELAGSGCCEWHIATSF</sequence>
<reference evidence="1" key="1">
    <citation type="submission" date="2019-12" db="EMBL/GenBank/DDBJ databases">
        <title>An insight into the sialome of adult female Ixodes ricinus ticks feeding for 6 days.</title>
        <authorList>
            <person name="Perner J."/>
            <person name="Ribeiro J.M.C."/>
        </authorList>
    </citation>
    <scope>NUCLEOTIDE SEQUENCE</scope>
    <source>
        <strain evidence="1">Semi-engorged</strain>
        <tissue evidence="1">Salivary glands</tissue>
    </source>
</reference>